<proteinExistence type="predicted"/>
<dbReference type="EMBL" id="KV418092">
    <property type="protein sequence ID" value="KZP03349.1"/>
    <property type="molecule type" value="Genomic_DNA"/>
</dbReference>
<dbReference type="PROSITE" id="PS00028">
    <property type="entry name" value="ZINC_FINGER_C2H2_1"/>
    <property type="match status" value="1"/>
</dbReference>
<protein>
    <recommendedName>
        <fullName evidence="3">C2H2-type domain-containing protein</fullName>
    </recommendedName>
</protein>
<sequence>MASYVYPQNDASYGHQGIPRDDRPEFDHTMKPGAKRATAFADLSPYKESFEEGRYPFNIVLPSLPFTAPLRHQPPGQPSDVPSQDYQLKFNPDDLLGDTLNNFLDDLKDGYVDMGSPSPTISLPSSDNIFDGSGRLTMNSSSFKDKKPRVPGHQFLGHLSVDGGIDPIPRPSNPSLPTTPLSRIPTSIPEAPVLHDTNGIFSPYGVIAPRRSARLRSGKDTSVADNSTSRYSPYVAPVATTRATRLKGTTSAFGPSSTSDSDSDSEFARGESSSNGDMRHCNSCKKRKQRHWHCNLCDATFSRDIDVLRHIDSDSKHKGITFPCHRCGGRMSRKDALDRHLNKAHRCPRCEEVFCVKASRNEHVTRRLCDGV</sequence>
<gene>
    <name evidence="4" type="ORF">FIBSPDRAFT_969074</name>
</gene>
<keyword evidence="5" id="KW-1185">Reference proteome</keyword>
<feature type="region of interest" description="Disordered" evidence="2">
    <location>
        <begin position="1"/>
        <end position="33"/>
    </location>
</feature>
<name>A0A167TW97_9AGAM</name>
<evidence type="ECO:0000259" key="3">
    <source>
        <dbReference type="PROSITE" id="PS50157"/>
    </source>
</evidence>
<feature type="domain" description="C2H2-type" evidence="3">
    <location>
        <begin position="322"/>
        <end position="350"/>
    </location>
</feature>
<dbReference type="InterPro" id="IPR013087">
    <property type="entry name" value="Znf_C2H2_type"/>
</dbReference>
<dbReference type="STRING" id="436010.A0A167TW97"/>
<dbReference type="GO" id="GO:0008270">
    <property type="term" value="F:zinc ion binding"/>
    <property type="evidence" value="ECO:0007669"/>
    <property type="project" value="UniProtKB-KW"/>
</dbReference>
<organism evidence="4 5">
    <name type="scientific">Athelia psychrophila</name>
    <dbReference type="NCBI Taxonomy" id="1759441"/>
    <lineage>
        <taxon>Eukaryota</taxon>
        <taxon>Fungi</taxon>
        <taxon>Dikarya</taxon>
        <taxon>Basidiomycota</taxon>
        <taxon>Agaricomycotina</taxon>
        <taxon>Agaricomycetes</taxon>
        <taxon>Agaricomycetidae</taxon>
        <taxon>Atheliales</taxon>
        <taxon>Atheliaceae</taxon>
        <taxon>Athelia</taxon>
    </lineage>
</organism>
<feature type="region of interest" description="Disordered" evidence="2">
    <location>
        <begin position="246"/>
        <end position="281"/>
    </location>
</feature>
<evidence type="ECO:0000313" key="4">
    <source>
        <dbReference type="EMBL" id="KZP03349.1"/>
    </source>
</evidence>
<dbReference type="Proteomes" id="UP000076532">
    <property type="component" value="Unassembled WGS sequence"/>
</dbReference>
<accession>A0A167TW97</accession>
<evidence type="ECO:0000256" key="2">
    <source>
        <dbReference type="SAM" id="MobiDB-lite"/>
    </source>
</evidence>
<evidence type="ECO:0000256" key="1">
    <source>
        <dbReference type="PROSITE-ProRule" id="PRU00042"/>
    </source>
</evidence>
<feature type="compositionally biased region" description="Polar residues" evidence="2">
    <location>
        <begin position="246"/>
        <end position="255"/>
    </location>
</feature>
<dbReference type="OrthoDB" id="654211at2759"/>
<keyword evidence="1" id="KW-0863">Zinc-finger</keyword>
<evidence type="ECO:0000313" key="5">
    <source>
        <dbReference type="Proteomes" id="UP000076532"/>
    </source>
</evidence>
<keyword evidence="1" id="KW-0479">Metal-binding</keyword>
<feature type="compositionally biased region" description="Basic and acidic residues" evidence="2">
    <location>
        <begin position="18"/>
        <end position="30"/>
    </location>
</feature>
<dbReference type="PROSITE" id="PS50157">
    <property type="entry name" value="ZINC_FINGER_C2H2_2"/>
    <property type="match status" value="1"/>
</dbReference>
<dbReference type="Gene3D" id="3.30.160.60">
    <property type="entry name" value="Classic Zinc Finger"/>
    <property type="match status" value="1"/>
</dbReference>
<reference evidence="4 5" key="1">
    <citation type="journal article" date="2016" name="Mol. Biol. Evol.">
        <title>Comparative Genomics of Early-Diverging Mushroom-Forming Fungi Provides Insights into the Origins of Lignocellulose Decay Capabilities.</title>
        <authorList>
            <person name="Nagy L.G."/>
            <person name="Riley R."/>
            <person name="Tritt A."/>
            <person name="Adam C."/>
            <person name="Daum C."/>
            <person name="Floudas D."/>
            <person name="Sun H."/>
            <person name="Yadav J.S."/>
            <person name="Pangilinan J."/>
            <person name="Larsson K.H."/>
            <person name="Matsuura K."/>
            <person name="Barry K."/>
            <person name="Labutti K."/>
            <person name="Kuo R."/>
            <person name="Ohm R.A."/>
            <person name="Bhattacharya S.S."/>
            <person name="Shirouzu T."/>
            <person name="Yoshinaga Y."/>
            <person name="Martin F.M."/>
            <person name="Grigoriev I.V."/>
            <person name="Hibbett D.S."/>
        </authorList>
    </citation>
    <scope>NUCLEOTIDE SEQUENCE [LARGE SCALE GENOMIC DNA]</scope>
    <source>
        <strain evidence="4 5">CBS 109695</strain>
    </source>
</reference>
<dbReference type="AlphaFoldDB" id="A0A167TW97"/>
<keyword evidence="1" id="KW-0862">Zinc</keyword>
<dbReference type="SMART" id="SM00355">
    <property type="entry name" value="ZnF_C2H2"/>
    <property type="match status" value="2"/>
</dbReference>